<organism evidence="2 3">
    <name type="scientific">candidate division WWE3 bacterium</name>
    <dbReference type="NCBI Taxonomy" id="2053526"/>
    <lineage>
        <taxon>Bacteria</taxon>
        <taxon>Katanobacteria</taxon>
    </lineage>
</organism>
<comment type="caution">
    <text evidence="2">The sequence shown here is derived from an EMBL/GenBank/DDBJ whole genome shotgun (WGS) entry which is preliminary data.</text>
</comment>
<accession>A0A656PLV0</accession>
<reference evidence="2 3" key="1">
    <citation type="journal article" date="2018" name="Nat. Biotechnol.">
        <title>A standardized bacterial taxonomy based on genome phylogeny substantially revises the tree of life.</title>
        <authorList>
            <person name="Parks D.H."/>
            <person name="Chuvochina M."/>
            <person name="Waite D.W."/>
            <person name="Rinke C."/>
            <person name="Skarshewski A."/>
            <person name="Chaumeil P.A."/>
            <person name="Hugenholtz P."/>
        </authorList>
    </citation>
    <scope>NUCLEOTIDE SEQUENCE [LARGE SCALE GENOMIC DNA]</scope>
    <source>
        <strain evidence="2">UBA12021</strain>
    </source>
</reference>
<dbReference type="EMBL" id="DQFB01000003">
    <property type="protein sequence ID" value="HCQ40398.1"/>
    <property type="molecule type" value="Genomic_DNA"/>
</dbReference>
<evidence type="ECO:0000313" key="3">
    <source>
        <dbReference type="Proteomes" id="UP000262056"/>
    </source>
</evidence>
<dbReference type="Pfam" id="PF14238">
    <property type="entry name" value="DUF4340"/>
    <property type="match status" value="1"/>
</dbReference>
<evidence type="ECO:0000259" key="1">
    <source>
        <dbReference type="Pfam" id="PF14238"/>
    </source>
</evidence>
<sequence length="290" mass="31919">MSNKNIKLLLAVFIVLIGLLVFKQYAPSLSQPTSAYVQKTKDISAQTVSAIEISNSSGSVQLKKEGDVWKVNGKKADTAKINSLLSSLLPTTSPELIAQTDKRHKELELTDDLATKIKLDNKLTLLTGKSAASGVYTRFDSDPAVYLLKNNPSVTSIASEWYDKTILAFDQTKATKITFREGNSITILTKEGDKWKGGSKNEEIGKDKMDPILSQINSLTAQSLYDVTGKSTYPKQTSLVFTVEYDGKMETLEFYKGASDYMVKRASDGEQFIVNEYSISSVISAPKEIL</sequence>
<gene>
    <name evidence="2" type="ORF">DIU24_01655</name>
</gene>
<proteinExistence type="predicted"/>
<name>A0A656PLV0_UNCKA</name>
<feature type="domain" description="DUF4340" evidence="1">
    <location>
        <begin position="75"/>
        <end position="233"/>
    </location>
</feature>
<protein>
    <submittedName>
        <fullName evidence="2">DUF4340 domain-containing protein</fullName>
    </submittedName>
</protein>
<dbReference type="Proteomes" id="UP000262056">
    <property type="component" value="Unassembled WGS sequence"/>
</dbReference>
<evidence type="ECO:0000313" key="2">
    <source>
        <dbReference type="EMBL" id="HCQ40398.1"/>
    </source>
</evidence>
<dbReference type="AlphaFoldDB" id="A0A656PLV0"/>
<dbReference type="InterPro" id="IPR025641">
    <property type="entry name" value="DUF4340"/>
</dbReference>